<dbReference type="OrthoDB" id="1752359at2759"/>
<name>A0A2Z7B3R3_9LAMI</name>
<dbReference type="EMBL" id="KV009823">
    <property type="protein sequence ID" value="KZV29012.1"/>
    <property type="molecule type" value="Genomic_DNA"/>
</dbReference>
<keyword evidence="2" id="KW-1185">Reference proteome</keyword>
<protein>
    <submittedName>
        <fullName evidence="1">Uncharacterized protein</fullName>
    </submittedName>
</protein>
<evidence type="ECO:0000313" key="1">
    <source>
        <dbReference type="EMBL" id="KZV29012.1"/>
    </source>
</evidence>
<reference evidence="1 2" key="1">
    <citation type="journal article" date="2015" name="Proc. Natl. Acad. Sci. U.S.A.">
        <title>The resurrection genome of Boea hygrometrica: A blueprint for survival of dehydration.</title>
        <authorList>
            <person name="Xiao L."/>
            <person name="Yang G."/>
            <person name="Zhang L."/>
            <person name="Yang X."/>
            <person name="Zhao S."/>
            <person name="Ji Z."/>
            <person name="Zhou Q."/>
            <person name="Hu M."/>
            <person name="Wang Y."/>
            <person name="Chen M."/>
            <person name="Xu Y."/>
            <person name="Jin H."/>
            <person name="Xiao X."/>
            <person name="Hu G."/>
            <person name="Bao F."/>
            <person name="Hu Y."/>
            <person name="Wan P."/>
            <person name="Li L."/>
            <person name="Deng X."/>
            <person name="Kuang T."/>
            <person name="Xiang C."/>
            <person name="Zhu J.K."/>
            <person name="Oliver M.J."/>
            <person name="He Y."/>
        </authorList>
    </citation>
    <scope>NUCLEOTIDE SEQUENCE [LARGE SCALE GENOMIC DNA]</scope>
    <source>
        <strain evidence="2">cv. XS01</strain>
    </source>
</reference>
<organism evidence="1 2">
    <name type="scientific">Dorcoceras hygrometricum</name>
    <dbReference type="NCBI Taxonomy" id="472368"/>
    <lineage>
        <taxon>Eukaryota</taxon>
        <taxon>Viridiplantae</taxon>
        <taxon>Streptophyta</taxon>
        <taxon>Embryophyta</taxon>
        <taxon>Tracheophyta</taxon>
        <taxon>Spermatophyta</taxon>
        <taxon>Magnoliopsida</taxon>
        <taxon>eudicotyledons</taxon>
        <taxon>Gunneridae</taxon>
        <taxon>Pentapetalae</taxon>
        <taxon>asterids</taxon>
        <taxon>lamiids</taxon>
        <taxon>Lamiales</taxon>
        <taxon>Gesneriaceae</taxon>
        <taxon>Didymocarpoideae</taxon>
        <taxon>Trichosporeae</taxon>
        <taxon>Loxocarpinae</taxon>
        <taxon>Dorcoceras</taxon>
    </lineage>
</organism>
<dbReference type="AlphaFoldDB" id="A0A2Z7B3R3"/>
<evidence type="ECO:0000313" key="2">
    <source>
        <dbReference type="Proteomes" id="UP000250235"/>
    </source>
</evidence>
<accession>A0A2Z7B3R3</accession>
<dbReference type="Proteomes" id="UP000250235">
    <property type="component" value="Unassembled WGS sequence"/>
</dbReference>
<proteinExistence type="predicted"/>
<gene>
    <name evidence="1" type="ORF">F511_44168</name>
</gene>
<sequence>MSMFFYIKRDAKRDPWKCEMSWRDNVFTLTPRTPDRAPSLTSFLQAMRGKSYNAPKLIKEDLLCFFKFNRKGVELAGDLGIVVSGPTLYTRACVLPELTLFLLYPLQTNAWGRSRCCSS</sequence>